<dbReference type="PANTHER" id="PTHR33713">
    <property type="entry name" value="ANTITOXIN YAFN-RELATED"/>
    <property type="match status" value="1"/>
</dbReference>
<proteinExistence type="inferred from homology"/>
<evidence type="ECO:0000313" key="4">
    <source>
        <dbReference type="Proteomes" id="UP001428817"/>
    </source>
</evidence>
<dbReference type="Pfam" id="PF02604">
    <property type="entry name" value="PhdYeFM_antitox"/>
    <property type="match status" value="1"/>
</dbReference>
<dbReference type="PANTHER" id="PTHR33713:SF9">
    <property type="entry name" value="ANTITOXIN"/>
    <property type="match status" value="1"/>
</dbReference>
<name>A0ABP9QBS0_9PSEU</name>
<dbReference type="InterPro" id="IPR006442">
    <property type="entry name" value="Antitoxin_Phd/YefM"/>
</dbReference>
<dbReference type="NCBIfam" id="TIGR01552">
    <property type="entry name" value="phd_fam"/>
    <property type="match status" value="1"/>
</dbReference>
<evidence type="ECO:0000313" key="3">
    <source>
        <dbReference type="EMBL" id="GAA5159432.1"/>
    </source>
</evidence>
<dbReference type="SUPFAM" id="SSF143120">
    <property type="entry name" value="YefM-like"/>
    <property type="match status" value="1"/>
</dbReference>
<dbReference type="Gene3D" id="3.40.1620.10">
    <property type="entry name" value="YefM-like domain"/>
    <property type="match status" value="1"/>
</dbReference>
<comment type="caution">
    <text evidence="3">The sequence shown here is derived from an EMBL/GenBank/DDBJ whole genome shotgun (WGS) entry which is preliminary data.</text>
</comment>
<gene>
    <name evidence="3" type="ORF">GCM10023321_40570</name>
</gene>
<dbReference type="InterPro" id="IPR051405">
    <property type="entry name" value="phD/YefM_antitoxin"/>
</dbReference>
<sequence>MANRWQLQEAKQRFSELVRAVGEDGPQYVTRHGQEVVVVIDVEEYERLKRSGTDFKEFLRSAPELDELEIDRSAAPARAVTFGDPG</sequence>
<evidence type="ECO:0000256" key="1">
    <source>
        <dbReference type="ARBA" id="ARBA00009981"/>
    </source>
</evidence>
<comment type="function">
    <text evidence="2">Antitoxin component of a type II toxin-antitoxin (TA) system.</text>
</comment>
<organism evidence="3 4">
    <name type="scientific">Pseudonocardia eucalypti</name>
    <dbReference type="NCBI Taxonomy" id="648755"/>
    <lineage>
        <taxon>Bacteria</taxon>
        <taxon>Bacillati</taxon>
        <taxon>Actinomycetota</taxon>
        <taxon>Actinomycetes</taxon>
        <taxon>Pseudonocardiales</taxon>
        <taxon>Pseudonocardiaceae</taxon>
        <taxon>Pseudonocardia</taxon>
    </lineage>
</organism>
<evidence type="ECO:0000256" key="2">
    <source>
        <dbReference type="RuleBase" id="RU362080"/>
    </source>
</evidence>
<dbReference type="RefSeq" id="WP_185060273.1">
    <property type="nucleotide sequence ID" value="NZ_BAABJP010000018.1"/>
</dbReference>
<keyword evidence="4" id="KW-1185">Reference proteome</keyword>
<dbReference type="EMBL" id="BAABJP010000018">
    <property type="protein sequence ID" value="GAA5159432.1"/>
    <property type="molecule type" value="Genomic_DNA"/>
</dbReference>
<dbReference type="Proteomes" id="UP001428817">
    <property type="component" value="Unassembled WGS sequence"/>
</dbReference>
<accession>A0ABP9QBS0</accession>
<comment type="similarity">
    <text evidence="1 2">Belongs to the phD/YefM antitoxin family.</text>
</comment>
<dbReference type="InterPro" id="IPR036165">
    <property type="entry name" value="YefM-like_sf"/>
</dbReference>
<protein>
    <recommendedName>
        <fullName evidence="2">Antitoxin</fullName>
    </recommendedName>
</protein>
<reference evidence="4" key="1">
    <citation type="journal article" date="2019" name="Int. J. Syst. Evol. Microbiol.">
        <title>The Global Catalogue of Microorganisms (GCM) 10K type strain sequencing project: providing services to taxonomists for standard genome sequencing and annotation.</title>
        <authorList>
            <consortium name="The Broad Institute Genomics Platform"/>
            <consortium name="The Broad Institute Genome Sequencing Center for Infectious Disease"/>
            <person name="Wu L."/>
            <person name="Ma J."/>
        </authorList>
    </citation>
    <scope>NUCLEOTIDE SEQUENCE [LARGE SCALE GENOMIC DNA]</scope>
    <source>
        <strain evidence="4">JCM 18303</strain>
    </source>
</reference>